<evidence type="ECO:0000313" key="3">
    <source>
        <dbReference type="Proteomes" id="UP000594454"/>
    </source>
</evidence>
<dbReference type="InParanoid" id="A0A7R8UFA2"/>
<protein>
    <recommendedName>
        <fullName evidence="1">PiggyBac transposable element-derived protein domain-containing protein</fullName>
    </recommendedName>
</protein>
<name>A0A7R8UFA2_HERIL</name>
<evidence type="ECO:0000259" key="1">
    <source>
        <dbReference type="Pfam" id="PF13843"/>
    </source>
</evidence>
<evidence type="ECO:0000313" key="2">
    <source>
        <dbReference type="EMBL" id="CAD7079760.1"/>
    </source>
</evidence>
<organism evidence="2 3">
    <name type="scientific">Hermetia illucens</name>
    <name type="common">Black soldier fly</name>
    <dbReference type="NCBI Taxonomy" id="343691"/>
    <lineage>
        <taxon>Eukaryota</taxon>
        <taxon>Metazoa</taxon>
        <taxon>Ecdysozoa</taxon>
        <taxon>Arthropoda</taxon>
        <taxon>Hexapoda</taxon>
        <taxon>Insecta</taxon>
        <taxon>Pterygota</taxon>
        <taxon>Neoptera</taxon>
        <taxon>Endopterygota</taxon>
        <taxon>Diptera</taxon>
        <taxon>Brachycera</taxon>
        <taxon>Stratiomyomorpha</taxon>
        <taxon>Stratiomyidae</taxon>
        <taxon>Hermetiinae</taxon>
        <taxon>Hermetia</taxon>
    </lineage>
</organism>
<dbReference type="InterPro" id="IPR029526">
    <property type="entry name" value="PGBD"/>
</dbReference>
<proteinExistence type="predicted"/>
<reference evidence="2 3" key="1">
    <citation type="submission" date="2020-11" db="EMBL/GenBank/DDBJ databases">
        <authorList>
            <person name="Wallbank WR R."/>
            <person name="Pardo Diaz C."/>
            <person name="Kozak K."/>
            <person name="Martin S."/>
            <person name="Jiggins C."/>
            <person name="Moest M."/>
            <person name="Warren A I."/>
            <person name="Generalovic N T."/>
            <person name="Byers J.R.P. K."/>
            <person name="Montejo-Kovacevich G."/>
            <person name="Yen C E."/>
        </authorList>
    </citation>
    <scope>NUCLEOTIDE SEQUENCE [LARGE SCALE GENOMIC DNA]</scope>
</reference>
<dbReference type="Pfam" id="PF13843">
    <property type="entry name" value="DDE_Tnp_1_7"/>
    <property type="match status" value="1"/>
</dbReference>
<dbReference type="AlphaFoldDB" id="A0A7R8UFA2"/>
<sequence length="217" mass="24396">MLFVLCDSAGYAYQFDIYNGAGDNVILDGAPDLGATSNEVVRLSKSILNFAHHIVYFDNVYISLPLLVYLRARGIYGLGTFRPNRVPHCKLPTEKETKGEERLMVLILPMFREEIAGALVSYKDKGAVDRPPTQPSTSAGTEAGFTGAVASKAKHPVQDIRLDLHDHFGIWLPKTAGKWSCIFCKMSKTQYYYEKLSLHLCNPTAKNCFYDYHHRDQ</sequence>
<accession>A0A7R8UFA2</accession>
<gene>
    <name evidence="2" type="ORF">HERILL_LOCUS2960</name>
</gene>
<keyword evidence="3" id="KW-1185">Reference proteome</keyword>
<dbReference type="PANTHER" id="PTHR47272">
    <property type="entry name" value="DDE_TNP_1_7 DOMAIN-CONTAINING PROTEIN"/>
    <property type="match status" value="1"/>
</dbReference>
<dbReference type="Proteomes" id="UP000594454">
    <property type="component" value="Chromosome 1"/>
</dbReference>
<feature type="domain" description="PiggyBac transposable element-derived protein" evidence="1">
    <location>
        <begin position="2"/>
        <end position="92"/>
    </location>
</feature>
<dbReference type="EMBL" id="LR899009">
    <property type="protein sequence ID" value="CAD7079760.1"/>
    <property type="molecule type" value="Genomic_DNA"/>
</dbReference>
<dbReference type="PANTHER" id="PTHR47272:SF1">
    <property type="entry name" value="PIGGYBAC TRANSPOSABLE ELEMENT-DERIVED PROTEIN 3-LIKE"/>
    <property type="match status" value="1"/>
</dbReference>